<gene>
    <name evidence="2" type="ORF">BCR39DRAFT_513636</name>
</gene>
<feature type="region of interest" description="Disordered" evidence="1">
    <location>
        <begin position="225"/>
        <end position="270"/>
    </location>
</feature>
<dbReference type="OrthoDB" id="3364608at2759"/>
<feature type="compositionally biased region" description="Polar residues" evidence="1">
    <location>
        <begin position="60"/>
        <end position="78"/>
    </location>
</feature>
<feature type="compositionally biased region" description="Polar residues" evidence="1">
    <location>
        <begin position="232"/>
        <end position="247"/>
    </location>
</feature>
<keyword evidence="3" id="KW-1185">Reference proteome</keyword>
<proteinExistence type="predicted"/>
<feature type="compositionally biased region" description="Basic and acidic residues" evidence="1">
    <location>
        <begin position="1"/>
        <end position="11"/>
    </location>
</feature>
<feature type="region of interest" description="Disordered" evidence="1">
    <location>
        <begin position="405"/>
        <end position="430"/>
    </location>
</feature>
<evidence type="ECO:0000256" key="1">
    <source>
        <dbReference type="SAM" id="MobiDB-lite"/>
    </source>
</evidence>
<comment type="caution">
    <text evidence="2">The sequence shown here is derived from an EMBL/GenBank/DDBJ whole genome shotgun (WGS) entry which is preliminary data.</text>
</comment>
<organism evidence="2 3">
    <name type="scientific">Naematelia encephala</name>
    <dbReference type="NCBI Taxonomy" id="71784"/>
    <lineage>
        <taxon>Eukaryota</taxon>
        <taxon>Fungi</taxon>
        <taxon>Dikarya</taxon>
        <taxon>Basidiomycota</taxon>
        <taxon>Agaricomycotina</taxon>
        <taxon>Tremellomycetes</taxon>
        <taxon>Tremellales</taxon>
        <taxon>Naemateliaceae</taxon>
        <taxon>Naematelia</taxon>
    </lineage>
</organism>
<feature type="compositionally biased region" description="Polar residues" evidence="1">
    <location>
        <begin position="102"/>
        <end position="117"/>
    </location>
</feature>
<dbReference type="EMBL" id="MCFC01000002">
    <property type="protein sequence ID" value="ORY34618.1"/>
    <property type="molecule type" value="Genomic_DNA"/>
</dbReference>
<evidence type="ECO:0000313" key="3">
    <source>
        <dbReference type="Proteomes" id="UP000193986"/>
    </source>
</evidence>
<dbReference type="AlphaFoldDB" id="A0A1Y2BIJ3"/>
<feature type="compositionally biased region" description="Basic and acidic residues" evidence="1">
    <location>
        <begin position="257"/>
        <end position="270"/>
    </location>
</feature>
<dbReference type="STRING" id="71784.A0A1Y2BIJ3"/>
<feature type="compositionally biased region" description="Basic residues" evidence="1">
    <location>
        <begin position="466"/>
        <end position="475"/>
    </location>
</feature>
<evidence type="ECO:0000313" key="2">
    <source>
        <dbReference type="EMBL" id="ORY34618.1"/>
    </source>
</evidence>
<reference evidence="2 3" key="1">
    <citation type="submission" date="2016-07" db="EMBL/GenBank/DDBJ databases">
        <title>Pervasive Adenine N6-methylation of Active Genes in Fungi.</title>
        <authorList>
            <consortium name="DOE Joint Genome Institute"/>
            <person name="Mondo S.J."/>
            <person name="Dannebaum R.O."/>
            <person name="Kuo R.C."/>
            <person name="Labutti K."/>
            <person name="Haridas S."/>
            <person name="Kuo A."/>
            <person name="Salamov A."/>
            <person name="Ahrendt S.R."/>
            <person name="Lipzen A."/>
            <person name="Sullivan W."/>
            <person name="Andreopoulos W.B."/>
            <person name="Clum A."/>
            <person name="Lindquist E."/>
            <person name="Daum C."/>
            <person name="Ramamoorthy G.K."/>
            <person name="Gryganskyi A."/>
            <person name="Culley D."/>
            <person name="Magnuson J.K."/>
            <person name="James T.Y."/>
            <person name="O'Malley M.A."/>
            <person name="Stajich J.E."/>
            <person name="Spatafora J.W."/>
            <person name="Visel A."/>
            <person name="Grigoriev I.V."/>
        </authorList>
    </citation>
    <scope>NUCLEOTIDE SEQUENCE [LARGE SCALE GENOMIC DNA]</scope>
    <source>
        <strain evidence="2 3">68-887.2</strain>
    </source>
</reference>
<feature type="region of interest" description="Disordered" evidence="1">
    <location>
        <begin position="1"/>
        <end position="122"/>
    </location>
</feature>
<feature type="region of interest" description="Disordered" evidence="1">
    <location>
        <begin position="442"/>
        <end position="475"/>
    </location>
</feature>
<sequence length="475" mass="51611">MQHQHTIDERTGWSGTTSLQSMERKKKRRAVDIIPTPPRVSASSHLPTPESVRRSAKAPTKTNTAALPSTSQLPTPQTLPRKRTIPSIATATSEHDLPPSPSGHTTFFLSSSATRPSQADAPIRRRPGLTFAQQMGLLANPTAATASGPSRPGIGVGMGGGMRTGAHGKIDQISWNGGRGPETKLAESVNVVEDMGQNPFLASPGAITSHRPAELLEESDDESMASPLQYRGPTNTALVTPPATQRTTRIKPATPAAEREKRRRAKEEMRRMMDIEDNPFLDRSSPSSSVSRKRVPVVDETRPTVTYVFRGSKKIFANPFLPPNARVPQAELDPEDDNFEPHPCPPPKLLWPTGPAPGQARLEFDDTDTEDRDQSPPSSPMGMVETPAPKRIKLAGRFISEEEIKGPSRVFESDDEFEIEQRDMDVDVDVEEDVPVRRGLVFGPSAVSGNGVKRAGHIETPGNSAKKVRKGGLRA</sequence>
<feature type="region of interest" description="Disordered" evidence="1">
    <location>
        <begin position="318"/>
        <end position="389"/>
    </location>
</feature>
<dbReference type="InParanoid" id="A0A1Y2BIJ3"/>
<dbReference type="Proteomes" id="UP000193986">
    <property type="component" value="Unassembled WGS sequence"/>
</dbReference>
<protein>
    <submittedName>
        <fullName evidence="2">Uncharacterized protein</fullName>
    </submittedName>
</protein>
<accession>A0A1Y2BIJ3</accession>
<name>A0A1Y2BIJ3_9TREE</name>